<evidence type="ECO:0000256" key="1">
    <source>
        <dbReference type="ARBA" id="ARBA00001946"/>
    </source>
</evidence>
<dbReference type="AlphaFoldDB" id="A0A437J9S7"/>
<evidence type="ECO:0000256" key="6">
    <source>
        <dbReference type="PIRSR" id="PIRSR015582-2"/>
    </source>
</evidence>
<dbReference type="GO" id="GO:0006107">
    <property type="term" value="P:oxaloacetate metabolic process"/>
    <property type="evidence" value="ECO:0007669"/>
    <property type="project" value="TreeGrafter"/>
</dbReference>
<evidence type="ECO:0000256" key="3">
    <source>
        <dbReference type="ARBA" id="ARBA00022723"/>
    </source>
</evidence>
<dbReference type="GO" id="GO:0016829">
    <property type="term" value="F:lyase activity"/>
    <property type="evidence" value="ECO:0007669"/>
    <property type="project" value="UniProtKB-KW"/>
</dbReference>
<name>A0A437J9S7_9SPHN</name>
<evidence type="ECO:0000256" key="2">
    <source>
        <dbReference type="ARBA" id="ARBA00005568"/>
    </source>
</evidence>
<proteinExistence type="inferred from homology"/>
<gene>
    <name evidence="8" type="ORF">ENE74_08430</name>
</gene>
<dbReference type="InterPro" id="IPR005000">
    <property type="entry name" value="Aldolase/citrate-lyase_domain"/>
</dbReference>
<dbReference type="InterPro" id="IPR040442">
    <property type="entry name" value="Pyrv_kinase-like_dom_sf"/>
</dbReference>
<organism evidence="8 9">
    <name type="scientific">Sphingobium algorifonticola</name>
    <dbReference type="NCBI Taxonomy" id="2008318"/>
    <lineage>
        <taxon>Bacteria</taxon>
        <taxon>Pseudomonadati</taxon>
        <taxon>Pseudomonadota</taxon>
        <taxon>Alphaproteobacteria</taxon>
        <taxon>Sphingomonadales</taxon>
        <taxon>Sphingomonadaceae</taxon>
        <taxon>Sphingobium</taxon>
    </lineage>
</organism>
<dbReference type="EMBL" id="RZUL01000002">
    <property type="protein sequence ID" value="RVT42224.1"/>
    <property type="molecule type" value="Genomic_DNA"/>
</dbReference>
<evidence type="ECO:0000256" key="4">
    <source>
        <dbReference type="ARBA" id="ARBA00022842"/>
    </source>
</evidence>
<dbReference type="InterPro" id="IPR015813">
    <property type="entry name" value="Pyrv/PenolPyrv_kinase-like_dom"/>
</dbReference>
<dbReference type="GO" id="GO:0000287">
    <property type="term" value="F:magnesium ion binding"/>
    <property type="evidence" value="ECO:0007669"/>
    <property type="project" value="TreeGrafter"/>
</dbReference>
<dbReference type="PANTHER" id="PTHR32308:SF10">
    <property type="entry name" value="CITRATE LYASE SUBUNIT BETA"/>
    <property type="match status" value="1"/>
</dbReference>
<keyword evidence="4 6" id="KW-0460">Magnesium</keyword>
<protein>
    <submittedName>
        <fullName evidence="8">CoA ester lyase</fullName>
    </submittedName>
</protein>
<comment type="caution">
    <text evidence="8">The sequence shown here is derived from an EMBL/GenBank/DDBJ whole genome shotgun (WGS) entry which is preliminary data.</text>
</comment>
<dbReference type="Gene3D" id="3.20.20.60">
    <property type="entry name" value="Phosphoenolpyruvate-binding domains"/>
    <property type="match status" value="1"/>
</dbReference>
<keyword evidence="8" id="KW-0456">Lyase</keyword>
<evidence type="ECO:0000256" key="5">
    <source>
        <dbReference type="PIRSR" id="PIRSR015582-1"/>
    </source>
</evidence>
<dbReference type="Pfam" id="PF03328">
    <property type="entry name" value="HpcH_HpaI"/>
    <property type="match status" value="1"/>
</dbReference>
<evidence type="ECO:0000259" key="7">
    <source>
        <dbReference type="Pfam" id="PF03328"/>
    </source>
</evidence>
<comment type="cofactor">
    <cofactor evidence="1">
        <name>Mg(2+)</name>
        <dbReference type="ChEBI" id="CHEBI:18420"/>
    </cofactor>
</comment>
<sequence>MQLAYARSLLFLPASNPRAVEKARGLDCDMVILDLEDAVPDAQKDDARTAAAAAHYPGKLTGIRINMEGTPWHGVDMVAAKQSAADYVILPKVESAQQVHDVTSVTEKPVIAMIESARGLIAASAIAAQAGTAALFVGVNDLRKDMGIAADAGRIGLMLALQTVVLAARASGKAVFDGVYNRLDDGEGLAAECREGRAFGFDGKTLIHPNQIAVTNSLFGPDAQALADARRLIAAATGGAERFEGSMIEAMHVDAARALIERADALGI</sequence>
<evidence type="ECO:0000313" key="9">
    <source>
        <dbReference type="Proteomes" id="UP000282977"/>
    </source>
</evidence>
<dbReference type="SUPFAM" id="SSF51621">
    <property type="entry name" value="Phosphoenolpyruvate/pyruvate domain"/>
    <property type="match status" value="1"/>
</dbReference>
<evidence type="ECO:0000313" key="8">
    <source>
        <dbReference type="EMBL" id="RVT42224.1"/>
    </source>
</evidence>
<comment type="similarity">
    <text evidence="2">Belongs to the HpcH/HpaI aldolase family.</text>
</comment>
<feature type="binding site" evidence="6">
    <location>
        <position position="115"/>
    </location>
    <ligand>
        <name>Mg(2+)</name>
        <dbReference type="ChEBI" id="CHEBI:18420"/>
    </ligand>
</feature>
<feature type="binding site" evidence="5">
    <location>
        <position position="64"/>
    </location>
    <ligand>
        <name>substrate</name>
    </ligand>
</feature>
<dbReference type="OrthoDB" id="9800547at2"/>
<feature type="binding site" evidence="5">
    <location>
        <position position="115"/>
    </location>
    <ligand>
        <name>substrate</name>
    </ligand>
</feature>
<dbReference type="PANTHER" id="PTHR32308">
    <property type="entry name" value="LYASE BETA SUBUNIT, PUTATIVE (AFU_ORTHOLOGUE AFUA_4G13030)-RELATED"/>
    <property type="match status" value="1"/>
</dbReference>
<keyword evidence="9" id="KW-1185">Reference proteome</keyword>
<dbReference type="RefSeq" id="WP_127690641.1">
    <property type="nucleotide sequence ID" value="NZ_RZUL01000002.1"/>
</dbReference>
<dbReference type="InterPro" id="IPR011206">
    <property type="entry name" value="Citrate_lyase_beta/mcl1/mcl2"/>
</dbReference>
<keyword evidence="3 6" id="KW-0479">Metal-binding</keyword>
<dbReference type="Proteomes" id="UP000282977">
    <property type="component" value="Unassembled WGS sequence"/>
</dbReference>
<feature type="domain" description="HpcH/HpaI aldolase/citrate lyase" evidence="7">
    <location>
        <begin position="7"/>
        <end position="209"/>
    </location>
</feature>
<accession>A0A437J9S7</accession>
<dbReference type="PIRSF" id="PIRSF015582">
    <property type="entry name" value="Cit_lyase_B"/>
    <property type="match status" value="1"/>
</dbReference>
<feature type="binding site" evidence="6">
    <location>
        <position position="141"/>
    </location>
    <ligand>
        <name>Mg(2+)</name>
        <dbReference type="ChEBI" id="CHEBI:18420"/>
    </ligand>
</feature>
<reference evidence="8 9" key="1">
    <citation type="submission" date="2019-01" db="EMBL/GenBank/DDBJ databases">
        <authorList>
            <person name="Chen W.-M."/>
        </authorList>
    </citation>
    <scope>NUCLEOTIDE SEQUENCE [LARGE SCALE GENOMIC DNA]</scope>
    <source>
        <strain evidence="8 9">TLA-22</strain>
    </source>
</reference>